<dbReference type="SUPFAM" id="SSF48452">
    <property type="entry name" value="TPR-like"/>
    <property type="match status" value="1"/>
</dbReference>
<evidence type="ECO:0000259" key="1">
    <source>
        <dbReference type="Pfam" id="PF12770"/>
    </source>
</evidence>
<organism evidence="2 3">
    <name type="scientific">Pseudomonas kielensis</name>
    <dbReference type="NCBI Taxonomy" id="2762577"/>
    <lineage>
        <taxon>Bacteria</taxon>
        <taxon>Pseudomonadati</taxon>
        <taxon>Pseudomonadota</taxon>
        <taxon>Gammaproteobacteria</taxon>
        <taxon>Pseudomonadales</taxon>
        <taxon>Pseudomonadaceae</taxon>
        <taxon>Pseudomonas</taxon>
    </lineage>
</organism>
<keyword evidence="3" id="KW-1185">Reference proteome</keyword>
<name>A0A7X1KVY6_9PSED</name>
<sequence>MKETKFFRLCLASFTRSSAKKSRQELIACARKLGAGDNERARELFLSAEGWLRSGIASPIASLTSTRQAAFMVWLTKILYSKRPLQRADFLYEWATYCLGMVENPHYAKRALQRALSILRRECRDWTRLVNILSQLALALDETGRRRRATQILEIACRLCDGHQVEPIANDTCLRLSAAAHAWQGDLDTALKRMDQASAINATLNGASPLQSAIAWTISICRYGFPLEGPPYTLRAAFAIASMDMADKQSPADRWLEVDGLMHALNRTPHSLLAILSTHTTVWLATEATEYVPTAGDLATLFNNYGNALAGGNLSERALAAFGRVLRCAEENTDPFQQADADYQCIHAYSGIGFVHFNLGMRTIAHAEKQASLHQAAYWFAKAAQQCKQVGSRAWFEGRGWACAGLVESYLEHTEQAWFYFAWALLAGLSNWGRTSDQATLEGFLNPDSFIRLKMVEGFERLNARHAAVLFGKAAVHAVYREAYPSETLESIGAALYLRSRSDAHRKLAQSLTIAGRYNEAEQAFALLKDDAWGVYTRRDSVPVEIEAAIALNQAEAAGLHESGILSFLTSIPMNESLSDATIERMGDLLAGLDHAIEAQINRRKMLQRQAQGNLSPDVLAPGDARIRYLVSPTYMTVTVQVGASISTYQTDATFEEISLISFALRQSHSASQRDFLELASALYGALIKPVADALQGVTHLWIETDSPLDGVPFAALFDGERYLFERYSIAYFNAAGSLIPASTAHNSSSVTIFACSELADGRLPGAALEREFIQGALESKIPPVVCEAYSHDECSIDRMLVKLTLDGQNNCAIHLATHAVFNATSDSLSMLALADGNLSMNRLRKATEAEQSDLGLFVLSACGTARQDLDVEGFSLTLLRGGVRSVVSSLWETLDVSAPSFFRKFYETCQAFESPRTIAVALREAQISLNEYYRDQAINTGVSQAAHWAPYVVMTGRIG</sequence>
<proteinExistence type="predicted"/>
<dbReference type="Proteomes" id="UP000526003">
    <property type="component" value="Unassembled WGS sequence"/>
</dbReference>
<gene>
    <name evidence="2" type="ORF">H7995_03075</name>
</gene>
<reference evidence="2 3" key="1">
    <citation type="submission" date="2020-08" db="EMBL/GenBank/DDBJ databases">
        <title>Pseudomonas sp. nov.</title>
        <authorList>
            <person name="Gieschler S."/>
            <person name="Fiedler G."/>
            <person name="Brinks E."/>
            <person name="Boehnlein C."/>
            <person name="Franz C.M.A.P."/>
            <person name="Kabisch J."/>
        </authorList>
    </citation>
    <scope>NUCLEOTIDE SEQUENCE [LARGE SCALE GENOMIC DNA]</scope>
    <source>
        <strain evidence="2 3">MBT-1</strain>
    </source>
</reference>
<dbReference type="Gene3D" id="1.25.40.10">
    <property type="entry name" value="Tetratricopeptide repeat domain"/>
    <property type="match status" value="1"/>
</dbReference>
<dbReference type="InterPro" id="IPR024983">
    <property type="entry name" value="CHAT_dom"/>
</dbReference>
<protein>
    <submittedName>
        <fullName evidence="2">CHAT domain-containing protein</fullName>
    </submittedName>
</protein>
<dbReference type="EMBL" id="JACMYG010000002">
    <property type="protein sequence ID" value="MBC2688778.1"/>
    <property type="molecule type" value="Genomic_DNA"/>
</dbReference>
<evidence type="ECO:0000313" key="3">
    <source>
        <dbReference type="Proteomes" id="UP000526003"/>
    </source>
</evidence>
<dbReference type="Pfam" id="PF12770">
    <property type="entry name" value="CHAT"/>
    <property type="match status" value="1"/>
</dbReference>
<feature type="domain" description="CHAT" evidence="1">
    <location>
        <begin position="678"/>
        <end position="955"/>
    </location>
</feature>
<comment type="caution">
    <text evidence="2">The sequence shown here is derived from an EMBL/GenBank/DDBJ whole genome shotgun (WGS) entry which is preliminary data.</text>
</comment>
<accession>A0A7X1KVY6</accession>
<dbReference type="AlphaFoldDB" id="A0A7X1KVY6"/>
<dbReference type="InterPro" id="IPR011990">
    <property type="entry name" value="TPR-like_helical_dom_sf"/>
</dbReference>
<evidence type="ECO:0000313" key="2">
    <source>
        <dbReference type="EMBL" id="MBC2688778.1"/>
    </source>
</evidence>
<dbReference type="RefSeq" id="WP_185817963.1">
    <property type="nucleotide sequence ID" value="NZ_JACMYG010000002.1"/>
</dbReference>